<dbReference type="SUPFAM" id="SSF49313">
    <property type="entry name" value="Cadherin-like"/>
    <property type="match status" value="5"/>
</dbReference>
<feature type="domain" description="Cadherin" evidence="15">
    <location>
        <begin position="448"/>
        <end position="557"/>
    </location>
</feature>
<feature type="transmembrane region" description="Helical" evidence="13">
    <location>
        <begin position="683"/>
        <end position="703"/>
    </location>
</feature>
<keyword evidence="8 13" id="KW-1133">Transmembrane helix</keyword>
<dbReference type="CDD" id="cd11304">
    <property type="entry name" value="Cadherin_repeat"/>
    <property type="match status" value="5"/>
</dbReference>
<evidence type="ECO:0000256" key="10">
    <source>
        <dbReference type="ARBA" id="ARBA00023180"/>
    </source>
</evidence>
<dbReference type="PROSITE" id="PS00232">
    <property type="entry name" value="CADHERIN_1"/>
    <property type="match status" value="2"/>
</dbReference>
<evidence type="ECO:0000256" key="2">
    <source>
        <dbReference type="ARBA" id="ARBA00022475"/>
    </source>
</evidence>
<dbReference type="PANTHER" id="PTHR24028:SF146">
    <property type="entry name" value="CADHERIN 96CB, ISOFORM D-RELATED"/>
    <property type="match status" value="1"/>
</dbReference>
<evidence type="ECO:0000259" key="15">
    <source>
        <dbReference type="PROSITE" id="PS50268"/>
    </source>
</evidence>
<evidence type="ECO:0000313" key="16">
    <source>
        <dbReference type="Ensembl" id="ENSEBUP00000013615.1"/>
    </source>
</evidence>
<dbReference type="PRINTS" id="PR00205">
    <property type="entry name" value="CADHERIN"/>
</dbReference>
<dbReference type="Ensembl" id="ENSEBUT00000014191.1">
    <property type="protein sequence ID" value="ENSEBUP00000013615.1"/>
    <property type="gene ID" value="ENSEBUG00000008592.1"/>
</dbReference>
<feature type="domain" description="Cadherin" evidence="15">
    <location>
        <begin position="136"/>
        <end position="244"/>
    </location>
</feature>
<keyword evidence="3 13" id="KW-0812">Transmembrane</keyword>
<feature type="domain" description="Cadherin" evidence="15">
    <location>
        <begin position="26"/>
        <end position="135"/>
    </location>
</feature>
<feature type="compositionally biased region" description="Basic and acidic residues" evidence="12">
    <location>
        <begin position="819"/>
        <end position="831"/>
    </location>
</feature>
<feature type="domain" description="Cadherin" evidence="15">
    <location>
        <begin position="563"/>
        <end position="673"/>
    </location>
</feature>
<feature type="signal peptide" evidence="14">
    <location>
        <begin position="1"/>
        <end position="27"/>
    </location>
</feature>
<dbReference type="InterPro" id="IPR002126">
    <property type="entry name" value="Cadherin-like_dom"/>
</dbReference>
<protein>
    <submittedName>
        <fullName evidence="16">Protocadherin 8</fullName>
    </submittedName>
</protein>
<evidence type="ECO:0000256" key="3">
    <source>
        <dbReference type="ARBA" id="ARBA00022692"/>
    </source>
</evidence>
<keyword evidence="5" id="KW-0677">Repeat</keyword>
<reference evidence="16" key="1">
    <citation type="submission" date="2025-08" db="UniProtKB">
        <authorList>
            <consortium name="Ensembl"/>
        </authorList>
    </citation>
    <scope>IDENTIFICATION</scope>
</reference>
<comment type="subcellular location">
    <subcellularLocation>
        <location evidence="1">Cell membrane</location>
        <topology evidence="1">Single-pass type I membrane protein</topology>
    </subcellularLocation>
</comment>
<feature type="domain" description="Cadherin" evidence="15">
    <location>
        <begin position="245"/>
        <end position="352"/>
    </location>
</feature>
<dbReference type="InterPro" id="IPR013164">
    <property type="entry name" value="Cadherin_N"/>
</dbReference>
<dbReference type="GeneTree" id="ENSGT00940000155219"/>
<evidence type="ECO:0000256" key="5">
    <source>
        <dbReference type="ARBA" id="ARBA00022737"/>
    </source>
</evidence>
<feature type="compositionally biased region" description="Low complexity" evidence="12">
    <location>
        <begin position="843"/>
        <end position="854"/>
    </location>
</feature>
<dbReference type="Pfam" id="PF00028">
    <property type="entry name" value="Cadherin"/>
    <property type="match status" value="4"/>
</dbReference>
<sequence>MWAKRTSSPSEMCLLAFLLLWFTSSKAFTVHYSMPEEQRPGTFVGRLGDALHSRLPERSSGRFRLMRGDALSLLHLREEDGTMSTRDSIDRERLCGLAPACFIRFDVLCLLPGDAFRLVHVDVEVTDVNDHSPRFARPMQHVELAESATVGARVPLEAAHDRDVGSNGLRSYVLPENDYFSLAMRTAVDGSKHAELVLEKQLDRESIASYDLVLTAWDGGEPPLSCSTLLRVTVLDANDNVPTFSRTMYTVSVREDTAPGTTLLTLEARDADDGPNGEVVYSFGSSVDVEVKHLFYLDPSSGMLSLMGNLDYEARSEYEIVVRARDMGPSSIPTHCKVLVQVEDVNDNAPEIKLDIIMHAEQDTVYVVRGDSGRNGRTRCQLRGHPHFKLQPYRNDYVIVTNASLDRESVAEYSLTLEAEDGGIPVHVVTRTFMVKIVDENDNAPRFQQMLYEASLIENNPAGAYITSVTARDVDSANNGMITYNIVENFLEGTALSSYVSIDPASGALYALRPMDFERLSHLEFQVQARDNGIPPLISNATVTLQVVDENDNPPVITHPPMYNGTAQALVSPYAGPGYLVTVLRAMDRDSLMNGNLVYSTQHGSENKLFHVDSTTGEIFTSAVFRWEEVARRQVLSLVVCDQGTPPLSATALLEILLAEAAESSSDEGVPRDAFSQMDNSRMAVVALGAACVLALLAVIVVLSTRSHNVQKVCRVSRPPSRDCENIPCDSQEAFPAANQSAGDSEMPYSRGTIDKSDIVMVVTEEITKGKTSTVRFYYISQQVSQILTILRQGNYRPRPSFRGNKNCSRIRCVPCEGDGHSLKDSGRGDSESEEMDSEAGRSSPASSISLSLIMPETPSTGNSM</sequence>
<proteinExistence type="predicted"/>
<keyword evidence="10" id="KW-0325">Glycoprotein</keyword>
<dbReference type="InterPro" id="IPR015919">
    <property type="entry name" value="Cadherin-like_sf"/>
</dbReference>
<dbReference type="FunFam" id="2.60.40.60:FF:000007">
    <property type="entry name" value="Protocadherin alpha 2"/>
    <property type="match status" value="1"/>
</dbReference>
<keyword evidence="6 11" id="KW-0106">Calcium</keyword>
<feature type="chain" id="PRO_5034752145" evidence="14">
    <location>
        <begin position="28"/>
        <end position="865"/>
    </location>
</feature>
<keyword evidence="2" id="KW-1003">Cell membrane</keyword>
<dbReference type="Pfam" id="PF08266">
    <property type="entry name" value="Cadherin_2"/>
    <property type="match status" value="1"/>
</dbReference>
<evidence type="ECO:0000256" key="9">
    <source>
        <dbReference type="ARBA" id="ARBA00023136"/>
    </source>
</evidence>
<keyword evidence="9 13" id="KW-0472">Membrane</keyword>
<dbReference type="SMART" id="SM00112">
    <property type="entry name" value="CA"/>
    <property type="match status" value="5"/>
</dbReference>
<feature type="region of interest" description="Disordered" evidence="12">
    <location>
        <begin position="819"/>
        <end position="865"/>
    </location>
</feature>
<evidence type="ECO:0000256" key="14">
    <source>
        <dbReference type="SAM" id="SignalP"/>
    </source>
</evidence>
<dbReference type="GO" id="GO:0007156">
    <property type="term" value="P:homophilic cell adhesion via plasma membrane adhesion molecules"/>
    <property type="evidence" value="ECO:0007669"/>
    <property type="project" value="InterPro"/>
</dbReference>
<dbReference type="OMA" id="YSILECT"/>
<name>A0A8C4QD86_EPTBU</name>
<evidence type="ECO:0000256" key="12">
    <source>
        <dbReference type="SAM" id="MobiDB-lite"/>
    </source>
</evidence>
<dbReference type="InterPro" id="IPR020894">
    <property type="entry name" value="Cadherin_CS"/>
</dbReference>
<dbReference type="Gene3D" id="2.60.40.60">
    <property type="entry name" value="Cadherins"/>
    <property type="match status" value="6"/>
</dbReference>
<evidence type="ECO:0000256" key="1">
    <source>
        <dbReference type="ARBA" id="ARBA00004251"/>
    </source>
</evidence>
<dbReference type="GO" id="GO:0005509">
    <property type="term" value="F:calcium ion binding"/>
    <property type="evidence" value="ECO:0007669"/>
    <property type="project" value="UniProtKB-UniRule"/>
</dbReference>
<dbReference type="InterPro" id="IPR050174">
    <property type="entry name" value="Protocadherin/Cadherin-CA"/>
</dbReference>
<evidence type="ECO:0000256" key="13">
    <source>
        <dbReference type="SAM" id="Phobius"/>
    </source>
</evidence>
<dbReference type="FunFam" id="2.60.40.60:FF:000004">
    <property type="entry name" value="Protocadherin 1 gamma 2"/>
    <property type="match status" value="1"/>
</dbReference>
<evidence type="ECO:0000256" key="6">
    <source>
        <dbReference type="ARBA" id="ARBA00022837"/>
    </source>
</evidence>
<dbReference type="FunFam" id="2.60.40.60:FF:000002">
    <property type="entry name" value="Protocadherin alpha 2"/>
    <property type="match status" value="1"/>
</dbReference>
<evidence type="ECO:0000256" key="4">
    <source>
        <dbReference type="ARBA" id="ARBA00022729"/>
    </source>
</evidence>
<reference evidence="16" key="2">
    <citation type="submission" date="2025-09" db="UniProtKB">
        <authorList>
            <consortium name="Ensembl"/>
        </authorList>
    </citation>
    <scope>IDENTIFICATION</scope>
</reference>
<evidence type="ECO:0000313" key="17">
    <source>
        <dbReference type="Proteomes" id="UP000694388"/>
    </source>
</evidence>
<dbReference type="Proteomes" id="UP000694388">
    <property type="component" value="Unplaced"/>
</dbReference>
<feature type="domain" description="Cadherin" evidence="15">
    <location>
        <begin position="355"/>
        <end position="447"/>
    </location>
</feature>
<dbReference type="PANTHER" id="PTHR24028">
    <property type="entry name" value="CADHERIN-87A"/>
    <property type="match status" value="1"/>
</dbReference>
<dbReference type="GO" id="GO:0005886">
    <property type="term" value="C:plasma membrane"/>
    <property type="evidence" value="ECO:0007669"/>
    <property type="project" value="UniProtKB-SubCell"/>
</dbReference>
<accession>A0A8C4QD86</accession>
<evidence type="ECO:0000256" key="8">
    <source>
        <dbReference type="ARBA" id="ARBA00022989"/>
    </source>
</evidence>
<dbReference type="AlphaFoldDB" id="A0A8C4QD86"/>
<organism evidence="16 17">
    <name type="scientific">Eptatretus burgeri</name>
    <name type="common">Inshore hagfish</name>
    <dbReference type="NCBI Taxonomy" id="7764"/>
    <lineage>
        <taxon>Eukaryota</taxon>
        <taxon>Metazoa</taxon>
        <taxon>Chordata</taxon>
        <taxon>Craniata</taxon>
        <taxon>Vertebrata</taxon>
        <taxon>Cyclostomata</taxon>
        <taxon>Myxini</taxon>
        <taxon>Myxiniformes</taxon>
        <taxon>Myxinidae</taxon>
        <taxon>Eptatretinae</taxon>
        <taxon>Eptatretus</taxon>
    </lineage>
</organism>
<keyword evidence="7" id="KW-0130">Cell adhesion</keyword>
<keyword evidence="4 14" id="KW-0732">Signal</keyword>
<dbReference type="FunFam" id="2.60.40.60:FF:000001">
    <property type="entry name" value="Protocadherin alpha 2"/>
    <property type="match status" value="1"/>
</dbReference>
<evidence type="ECO:0000256" key="11">
    <source>
        <dbReference type="PROSITE-ProRule" id="PRU00043"/>
    </source>
</evidence>
<keyword evidence="17" id="KW-1185">Reference proteome</keyword>
<evidence type="ECO:0000256" key="7">
    <source>
        <dbReference type="ARBA" id="ARBA00022889"/>
    </source>
</evidence>
<dbReference type="PROSITE" id="PS50268">
    <property type="entry name" value="CADHERIN_2"/>
    <property type="match status" value="6"/>
</dbReference>